<dbReference type="InterPro" id="IPR006555">
    <property type="entry name" value="ATP-dep_Helicase_C"/>
</dbReference>
<dbReference type="InterPro" id="IPR036397">
    <property type="entry name" value="RNaseH_sf"/>
</dbReference>
<dbReference type="InterPro" id="IPR027417">
    <property type="entry name" value="P-loop_NTPase"/>
</dbReference>
<evidence type="ECO:0000256" key="1">
    <source>
        <dbReference type="ARBA" id="ARBA00022741"/>
    </source>
</evidence>
<keyword evidence="1" id="KW-0547">Nucleotide-binding</keyword>
<keyword evidence="4" id="KW-0067">ATP-binding</keyword>
<dbReference type="InterPro" id="IPR045028">
    <property type="entry name" value="DinG/Rad3-like"/>
</dbReference>
<dbReference type="PANTHER" id="PTHR11472">
    <property type="entry name" value="DNA REPAIR DEAD HELICASE RAD3/XP-D SUBFAMILY MEMBER"/>
    <property type="match status" value="1"/>
</dbReference>
<proteinExistence type="inferred from homology"/>
<dbReference type="GO" id="GO:0016818">
    <property type="term" value="F:hydrolase activity, acting on acid anhydrides, in phosphorus-containing anhydrides"/>
    <property type="evidence" value="ECO:0007669"/>
    <property type="project" value="InterPro"/>
</dbReference>
<reference evidence="7" key="1">
    <citation type="submission" date="2020-10" db="EMBL/GenBank/DDBJ databases">
        <authorList>
            <person name="Gilroy R."/>
        </authorList>
    </citation>
    <scope>NUCLEOTIDE SEQUENCE</scope>
    <source>
        <strain evidence="7">ChiHjej12B11-29160</strain>
    </source>
</reference>
<dbReference type="EMBL" id="DVMQ01000010">
    <property type="protein sequence ID" value="HIU23863.1"/>
    <property type="molecule type" value="Genomic_DNA"/>
</dbReference>
<dbReference type="InterPro" id="IPR012337">
    <property type="entry name" value="RNaseH-like_sf"/>
</dbReference>
<dbReference type="Proteomes" id="UP000824078">
    <property type="component" value="Unassembled WGS sequence"/>
</dbReference>
<dbReference type="InterPro" id="IPR014013">
    <property type="entry name" value="Helic_SF1/SF2_ATP-bd_DinG/Rad3"/>
</dbReference>
<keyword evidence="3" id="KW-0540">Nuclease</keyword>
<dbReference type="SUPFAM" id="SSF53098">
    <property type="entry name" value="Ribonuclease H-like"/>
    <property type="match status" value="1"/>
</dbReference>
<dbReference type="GO" id="GO:0003678">
    <property type="term" value="F:DNA helicase activity"/>
    <property type="evidence" value="ECO:0007669"/>
    <property type="project" value="TreeGrafter"/>
</dbReference>
<evidence type="ECO:0000256" key="4">
    <source>
        <dbReference type="ARBA" id="ARBA00022840"/>
    </source>
</evidence>
<dbReference type="GO" id="GO:0003677">
    <property type="term" value="F:DNA binding"/>
    <property type="evidence" value="ECO:0007669"/>
    <property type="project" value="InterPro"/>
</dbReference>
<protein>
    <submittedName>
        <fullName evidence="7">3'-5' exoribonuclease</fullName>
    </submittedName>
</protein>
<evidence type="ECO:0000256" key="2">
    <source>
        <dbReference type="ARBA" id="ARBA00022801"/>
    </source>
</evidence>
<dbReference type="FunFam" id="3.30.420.10:FF:000045">
    <property type="entry name" value="3'-5' exonuclease DinG"/>
    <property type="match status" value="1"/>
</dbReference>
<accession>A0A9D1HWH7</accession>
<dbReference type="AlphaFoldDB" id="A0A9D1HWH7"/>
<dbReference type="Pfam" id="PF13307">
    <property type="entry name" value="Helicase_C_2"/>
    <property type="match status" value="1"/>
</dbReference>
<dbReference type="Pfam" id="PF00929">
    <property type="entry name" value="RNase_T"/>
    <property type="match status" value="1"/>
</dbReference>
<dbReference type="GO" id="GO:0003887">
    <property type="term" value="F:DNA-directed DNA polymerase activity"/>
    <property type="evidence" value="ECO:0007669"/>
    <property type="project" value="InterPro"/>
</dbReference>
<dbReference type="Gene3D" id="3.30.420.10">
    <property type="entry name" value="Ribonuclease H-like superfamily/Ribonuclease H"/>
    <property type="match status" value="1"/>
</dbReference>
<dbReference type="PANTHER" id="PTHR11472:SF34">
    <property type="entry name" value="REGULATOR OF TELOMERE ELONGATION HELICASE 1"/>
    <property type="match status" value="1"/>
</dbReference>
<organism evidence="7 8">
    <name type="scientific">Candidatus Coprovicinus avistercoris</name>
    <dbReference type="NCBI Taxonomy" id="2840754"/>
    <lineage>
        <taxon>Bacteria</taxon>
        <taxon>Bacillati</taxon>
        <taxon>Actinomycetota</taxon>
        <taxon>Coriobacteriia</taxon>
        <taxon>Coriobacteriales</taxon>
        <taxon>Coriobacteriaceae</taxon>
        <taxon>Coriobacteriaceae incertae sedis</taxon>
        <taxon>Candidatus Coprovicinus</taxon>
    </lineage>
</organism>
<dbReference type="GO" id="GO:0005524">
    <property type="term" value="F:ATP binding"/>
    <property type="evidence" value="ECO:0007669"/>
    <property type="project" value="UniProtKB-KW"/>
</dbReference>
<dbReference type="InterPro" id="IPR013520">
    <property type="entry name" value="Ribonucl_H"/>
</dbReference>
<comment type="similarity">
    <text evidence="5">Belongs to the helicase family. DinG subfamily.</text>
</comment>
<evidence type="ECO:0000313" key="8">
    <source>
        <dbReference type="Proteomes" id="UP000824078"/>
    </source>
</evidence>
<sequence length="980" mass="108596">MSDVISPTLDELILPDTPARIKASYHTLAERASQQDFGLLEEDVVVLDTETTGLSFKNCELIEIAAARLNGRNVVDRFHTFVHPGKPIPEQIKQLTGIKNADVIDAPTPKKAVAELAEFVGGVPVLAHNATFDRTFIEKVKGGVNVSENWIDTLALSRIALPRLSSHRLSDMAQAFGCAAVSHRAMDDVDALAGMWRIILCALSDMPAGLMNVLANMHEDVYWQFRPIFTHLALENPEATFSMEQVRRDLLDATDDQQHEDAAELDWPPVAPSSEEVADAFAPGGIVQKMYDCFECRPEQLQMAEEVRKAQATSTHRCIEAGTGVGKSIAYLLPSVLYAQKNNVTVGIATKTNALTDQLVSHELPALDRALPQGLTFFSLKGYEHYPCLLRVMRAITGELPLEQVEEKNKSTNTIEQDMLTALAVVLAYACQSPSGDLDALGIRWRSVPRQMITTTSEECQKTRCPFFSKGCLVHGARRRAACADIVVTNHSLLLRNVEAEGNVLPPIRHWIVDEAHSFEGEARRQWAREASSQTTRAAFEALGGTRTGALHLLMVQASSVEAATTLQGILTKTASAASRAQLACAELFEEVGDFVSLKAAGRRNSYEAVTVWIGPEERSHEAWERVFEAGLTAIRSLEETVKCLGEASALAVETVKEAVVDLGEHKAVFERLLEGVRLVIEGTDDSYVYSAQVTRSRNRNSNEALIAEKIDVGAELAERWLPEMMSVVFTSATIAVGDDFSHFKHAVGLDRLSSSLYSSIRLDSSFDYDSNMRVVIARDLPQPNDRQYLDELEKLLLDVHVSMGGSVLTLFTNRREMERTYEKLKPLLAEKGLDLAMHERGAGVRQIRDRFLAEKSLSLFALKAFWEGFDAAGDTLRCVVIPKLPFSSPTDPLSLERDRREQRAWWRYSLPEAVLSVKQAAGRLIRSSTDKGVLVLADSRLVTKSYGRQFINSLPSSNVTILEEGHVKRFIESWRRSTH</sequence>
<comment type="caution">
    <text evidence="7">The sequence shown here is derived from an EMBL/GenBank/DDBJ whole genome shotgun (WGS) entry which is preliminary data.</text>
</comment>
<feature type="domain" description="Helicase ATP-binding" evidence="6">
    <location>
        <begin position="286"/>
        <end position="574"/>
    </location>
</feature>
<dbReference type="Gene3D" id="3.40.50.300">
    <property type="entry name" value="P-loop containing nucleotide triphosphate hydrolases"/>
    <property type="match status" value="2"/>
</dbReference>
<name>A0A9D1HWH7_9ACTN</name>
<evidence type="ECO:0000256" key="3">
    <source>
        <dbReference type="ARBA" id="ARBA00022839"/>
    </source>
</evidence>
<dbReference type="SMART" id="SM00491">
    <property type="entry name" value="HELICc2"/>
    <property type="match status" value="1"/>
</dbReference>
<dbReference type="PROSITE" id="PS51193">
    <property type="entry name" value="HELICASE_ATP_BIND_2"/>
    <property type="match status" value="1"/>
</dbReference>
<dbReference type="SMART" id="SM00479">
    <property type="entry name" value="EXOIII"/>
    <property type="match status" value="1"/>
</dbReference>
<evidence type="ECO:0000259" key="6">
    <source>
        <dbReference type="PROSITE" id="PS51193"/>
    </source>
</evidence>
<evidence type="ECO:0000256" key="5">
    <source>
        <dbReference type="ARBA" id="ARBA00038058"/>
    </source>
</evidence>
<dbReference type="NCBIfam" id="TIGR00573">
    <property type="entry name" value="dnaq"/>
    <property type="match status" value="1"/>
</dbReference>
<dbReference type="SUPFAM" id="SSF52540">
    <property type="entry name" value="P-loop containing nucleoside triphosphate hydrolases"/>
    <property type="match status" value="1"/>
</dbReference>
<evidence type="ECO:0000313" key="7">
    <source>
        <dbReference type="EMBL" id="HIU23863.1"/>
    </source>
</evidence>
<keyword evidence="3" id="KW-0269">Exonuclease</keyword>
<dbReference type="CDD" id="cd06127">
    <property type="entry name" value="DEDDh"/>
    <property type="match status" value="1"/>
</dbReference>
<gene>
    <name evidence="7" type="ORF">IAD17_02955</name>
</gene>
<dbReference type="InterPro" id="IPR006054">
    <property type="entry name" value="DnaQ"/>
</dbReference>
<reference evidence="7" key="2">
    <citation type="journal article" date="2021" name="PeerJ">
        <title>Extensive microbial diversity within the chicken gut microbiome revealed by metagenomics and culture.</title>
        <authorList>
            <person name="Gilroy R."/>
            <person name="Ravi A."/>
            <person name="Getino M."/>
            <person name="Pursley I."/>
            <person name="Horton D.L."/>
            <person name="Alikhan N.F."/>
            <person name="Baker D."/>
            <person name="Gharbi K."/>
            <person name="Hall N."/>
            <person name="Watson M."/>
            <person name="Adriaenssens E.M."/>
            <person name="Foster-Nyarko E."/>
            <person name="Jarju S."/>
            <person name="Secka A."/>
            <person name="Antonio M."/>
            <person name="Oren A."/>
            <person name="Chaudhuri R.R."/>
            <person name="La Ragione R."/>
            <person name="Hildebrand F."/>
            <person name="Pallen M.J."/>
        </authorList>
    </citation>
    <scope>NUCLEOTIDE SEQUENCE</scope>
    <source>
        <strain evidence="7">ChiHjej12B11-29160</strain>
    </source>
</reference>
<dbReference type="GO" id="GO:0006260">
    <property type="term" value="P:DNA replication"/>
    <property type="evidence" value="ECO:0007669"/>
    <property type="project" value="InterPro"/>
</dbReference>
<keyword evidence="2" id="KW-0378">Hydrolase</keyword>
<dbReference type="GO" id="GO:0004527">
    <property type="term" value="F:exonuclease activity"/>
    <property type="evidence" value="ECO:0007669"/>
    <property type="project" value="UniProtKB-KW"/>
</dbReference>